<evidence type="ECO:0000256" key="1">
    <source>
        <dbReference type="ARBA" id="ARBA00023015"/>
    </source>
</evidence>
<gene>
    <name evidence="5" type="ORF">DSM104329_00475</name>
</gene>
<dbReference type="EMBL" id="CP087164">
    <property type="protein sequence ID" value="UGS34104.1"/>
    <property type="molecule type" value="Genomic_DNA"/>
</dbReference>
<protein>
    <recommendedName>
        <fullName evidence="4">HTH arsR-type domain-containing protein</fullName>
    </recommendedName>
</protein>
<sequence length="194" mass="21667">MPFEPRRLTDPREMRALAHPVRLALLEALAHAGRPLTATEASELVDESPSSCSFHLRQLAKYGFVEEAEGGAGRRRPWRLAQLGLSFSDAGDDPQLTLAATALERTLRHRYLARAEQALDSRAALEPEWREVTGTDQFVLYATPEEVRELNAELVALLTRFHDRVADVERRPPGSRPVEVIALTYPVDRPDPPG</sequence>
<dbReference type="Pfam" id="PF12840">
    <property type="entry name" value="HTH_20"/>
    <property type="match status" value="1"/>
</dbReference>
<name>A0A9E6XT02_9ACTN</name>
<dbReference type="KEGG" id="sbae:DSM104329_00475"/>
<reference evidence="5" key="1">
    <citation type="journal article" date="2022" name="Int. J. Syst. Evol. Microbiol.">
        <title>Pseudomonas aegrilactucae sp. nov. and Pseudomonas morbosilactucae sp. nov., pathogens causing bacterial rot of lettuce in Japan.</title>
        <authorList>
            <person name="Sawada H."/>
            <person name="Fujikawa T."/>
            <person name="Satou M."/>
        </authorList>
    </citation>
    <scope>NUCLEOTIDE SEQUENCE</scope>
    <source>
        <strain evidence="5">0166_1</strain>
    </source>
</reference>
<keyword evidence="6" id="KW-1185">Reference proteome</keyword>
<dbReference type="SUPFAM" id="SSF46785">
    <property type="entry name" value="Winged helix' DNA-binding domain"/>
    <property type="match status" value="1"/>
</dbReference>
<accession>A0A9E6XT02</accession>
<keyword evidence="2" id="KW-0238">DNA-binding</keyword>
<organism evidence="5 6">
    <name type="scientific">Capillimicrobium parvum</name>
    <dbReference type="NCBI Taxonomy" id="2884022"/>
    <lineage>
        <taxon>Bacteria</taxon>
        <taxon>Bacillati</taxon>
        <taxon>Actinomycetota</taxon>
        <taxon>Thermoleophilia</taxon>
        <taxon>Solirubrobacterales</taxon>
        <taxon>Capillimicrobiaceae</taxon>
        <taxon>Capillimicrobium</taxon>
    </lineage>
</organism>
<dbReference type="RefSeq" id="WP_259313793.1">
    <property type="nucleotide sequence ID" value="NZ_CP087164.1"/>
</dbReference>
<evidence type="ECO:0000313" key="6">
    <source>
        <dbReference type="Proteomes" id="UP001162834"/>
    </source>
</evidence>
<proteinExistence type="predicted"/>
<dbReference type="SMART" id="SM00418">
    <property type="entry name" value="HTH_ARSR"/>
    <property type="match status" value="1"/>
</dbReference>
<evidence type="ECO:0000259" key="4">
    <source>
        <dbReference type="SMART" id="SM00418"/>
    </source>
</evidence>
<dbReference type="InterPro" id="IPR036390">
    <property type="entry name" value="WH_DNA-bd_sf"/>
</dbReference>
<dbReference type="Gene3D" id="1.10.10.10">
    <property type="entry name" value="Winged helix-like DNA-binding domain superfamily/Winged helix DNA-binding domain"/>
    <property type="match status" value="1"/>
</dbReference>
<dbReference type="InterPro" id="IPR011991">
    <property type="entry name" value="ArsR-like_HTH"/>
</dbReference>
<dbReference type="AlphaFoldDB" id="A0A9E6XT02"/>
<evidence type="ECO:0000256" key="3">
    <source>
        <dbReference type="ARBA" id="ARBA00023163"/>
    </source>
</evidence>
<dbReference type="InterPro" id="IPR036388">
    <property type="entry name" value="WH-like_DNA-bd_sf"/>
</dbReference>
<dbReference type="InterPro" id="IPR001845">
    <property type="entry name" value="HTH_ArsR_DNA-bd_dom"/>
</dbReference>
<dbReference type="CDD" id="cd00090">
    <property type="entry name" value="HTH_ARSR"/>
    <property type="match status" value="1"/>
</dbReference>
<feature type="domain" description="HTH arsR-type" evidence="4">
    <location>
        <begin position="12"/>
        <end position="92"/>
    </location>
</feature>
<dbReference type="InterPro" id="IPR051081">
    <property type="entry name" value="HTH_MetalResp_TranReg"/>
</dbReference>
<dbReference type="PANTHER" id="PTHR33154:SF15">
    <property type="entry name" value="REGULATORY PROTEIN ARSR"/>
    <property type="match status" value="1"/>
</dbReference>
<keyword evidence="1" id="KW-0805">Transcription regulation</keyword>
<keyword evidence="3" id="KW-0804">Transcription</keyword>
<evidence type="ECO:0000313" key="5">
    <source>
        <dbReference type="EMBL" id="UGS34104.1"/>
    </source>
</evidence>
<evidence type="ECO:0000256" key="2">
    <source>
        <dbReference type="ARBA" id="ARBA00023125"/>
    </source>
</evidence>
<dbReference type="GO" id="GO:0003700">
    <property type="term" value="F:DNA-binding transcription factor activity"/>
    <property type="evidence" value="ECO:0007669"/>
    <property type="project" value="InterPro"/>
</dbReference>
<dbReference type="GO" id="GO:0003677">
    <property type="term" value="F:DNA binding"/>
    <property type="evidence" value="ECO:0007669"/>
    <property type="project" value="UniProtKB-KW"/>
</dbReference>
<dbReference type="Proteomes" id="UP001162834">
    <property type="component" value="Chromosome"/>
</dbReference>
<dbReference type="PANTHER" id="PTHR33154">
    <property type="entry name" value="TRANSCRIPTIONAL REGULATOR, ARSR FAMILY"/>
    <property type="match status" value="1"/>
</dbReference>